<comment type="caution">
    <text evidence="1">The sequence shown here is derived from an EMBL/GenBank/DDBJ whole genome shotgun (WGS) entry which is preliminary data.</text>
</comment>
<dbReference type="RefSeq" id="WP_068670390.1">
    <property type="nucleotide sequence ID" value="NZ_LWLG01000008.1"/>
</dbReference>
<dbReference type="AlphaFoldDB" id="A0A179D576"/>
<protein>
    <submittedName>
        <fullName evidence="1">Uncharacterized protein</fullName>
    </submittedName>
</protein>
<dbReference type="Proteomes" id="UP000078390">
    <property type="component" value="Unassembled WGS sequence"/>
</dbReference>
<evidence type="ECO:0000313" key="1">
    <source>
        <dbReference type="EMBL" id="OAQ20612.1"/>
    </source>
</evidence>
<evidence type="ECO:0000313" key="2">
    <source>
        <dbReference type="Proteomes" id="UP000078390"/>
    </source>
</evidence>
<reference evidence="1 2" key="1">
    <citation type="submission" date="2016-04" db="EMBL/GenBank/DDBJ databases">
        <title>Genome analysis of Thermosulfurimonas dismutans, the first thermophilic sulfur-disproportionating bacterium of the phylum Thermodesulfobacteria.</title>
        <authorList>
            <person name="Mardanov A.V."/>
            <person name="Beletsky A.V."/>
            <person name="Kadnikov V.V."/>
            <person name="Slobodkin A.I."/>
            <person name="Ravin N.V."/>
        </authorList>
    </citation>
    <scope>NUCLEOTIDE SEQUENCE [LARGE SCALE GENOMIC DNA]</scope>
    <source>
        <strain evidence="1 2">S95</strain>
    </source>
</reference>
<sequence>MKRAIRWLPFILGLTLAIFLCYKLNLKEKSREAPMEVGRVTFQRQESVVPLQMVELPRPKPLEARDIRRAAKKSSVQVKLRSRARESSGKRVLGNRSNEPVIVAEYGLPFEKYLEYMRRLGAQVVVYDVEKGRFVCSILLDGTLLPNPSLKGYSPRARRLTSDFPNREQVFQQVRELFGPGDYEILLLLPQEVEERFLREIKKALESFGYSWWDVLSVKIRYEEDIQGLEIILKEIFTPGKRVVVNYVFKGY</sequence>
<name>A0A179D576_9BACT</name>
<accession>A0A179D576</accession>
<organism evidence="1 2">
    <name type="scientific">Thermosulfurimonas dismutans</name>
    <dbReference type="NCBI Taxonomy" id="999894"/>
    <lineage>
        <taxon>Bacteria</taxon>
        <taxon>Pseudomonadati</taxon>
        <taxon>Thermodesulfobacteriota</taxon>
        <taxon>Thermodesulfobacteria</taxon>
        <taxon>Thermodesulfobacteriales</taxon>
        <taxon>Thermodesulfobacteriaceae</taxon>
        <taxon>Thermosulfurimonas</taxon>
    </lineage>
</organism>
<keyword evidence="2" id="KW-1185">Reference proteome</keyword>
<gene>
    <name evidence="1" type="ORF">TDIS_1227</name>
</gene>
<dbReference type="OrthoDB" id="9970664at2"/>
<dbReference type="STRING" id="999894.TDIS_1227"/>
<dbReference type="EMBL" id="LWLG01000008">
    <property type="protein sequence ID" value="OAQ20612.1"/>
    <property type="molecule type" value="Genomic_DNA"/>
</dbReference>
<proteinExistence type="predicted"/>